<proteinExistence type="predicted"/>
<dbReference type="AlphaFoldDB" id="A0A5B6UHB4"/>
<comment type="caution">
    <text evidence="1">The sequence shown here is derived from an EMBL/GenBank/DDBJ whole genome shotgun (WGS) entry which is preliminary data.</text>
</comment>
<dbReference type="OrthoDB" id="286395at2759"/>
<accession>A0A5B6UHB4</accession>
<keyword evidence="2" id="KW-1185">Reference proteome</keyword>
<protein>
    <submittedName>
        <fullName evidence="1">Rab5-interacting</fullName>
    </submittedName>
</protein>
<dbReference type="Proteomes" id="UP000325315">
    <property type="component" value="Unassembled WGS sequence"/>
</dbReference>
<reference evidence="2" key="1">
    <citation type="journal article" date="2019" name="Plant Biotechnol. J.">
        <title>Genome sequencing of the Australian wild diploid species Gossypium australe highlights disease resistance and delayed gland morphogenesis.</title>
        <authorList>
            <person name="Cai Y."/>
            <person name="Cai X."/>
            <person name="Wang Q."/>
            <person name="Wang P."/>
            <person name="Zhang Y."/>
            <person name="Cai C."/>
            <person name="Xu Y."/>
            <person name="Wang K."/>
            <person name="Zhou Z."/>
            <person name="Wang C."/>
            <person name="Geng S."/>
            <person name="Li B."/>
            <person name="Dong Q."/>
            <person name="Hou Y."/>
            <person name="Wang H."/>
            <person name="Ai P."/>
            <person name="Liu Z."/>
            <person name="Yi F."/>
            <person name="Sun M."/>
            <person name="An G."/>
            <person name="Cheng J."/>
            <person name="Zhang Y."/>
            <person name="Shi Q."/>
            <person name="Xie Y."/>
            <person name="Shi X."/>
            <person name="Chang Y."/>
            <person name="Huang F."/>
            <person name="Chen Y."/>
            <person name="Hong S."/>
            <person name="Mi L."/>
            <person name="Sun Q."/>
            <person name="Zhang L."/>
            <person name="Zhou B."/>
            <person name="Peng R."/>
            <person name="Zhang X."/>
            <person name="Liu F."/>
        </authorList>
    </citation>
    <scope>NUCLEOTIDE SEQUENCE [LARGE SCALE GENOMIC DNA]</scope>
    <source>
        <strain evidence="2">cv. PA1801</strain>
    </source>
</reference>
<organism evidence="1 2">
    <name type="scientific">Gossypium australe</name>
    <dbReference type="NCBI Taxonomy" id="47621"/>
    <lineage>
        <taxon>Eukaryota</taxon>
        <taxon>Viridiplantae</taxon>
        <taxon>Streptophyta</taxon>
        <taxon>Embryophyta</taxon>
        <taxon>Tracheophyta</taxon>
        <taxon>Spermatophyta</taxon>
        <taxon>Magnoliopsida</taxon>
        <taxon>eudicotyledons</taxon>
        <taxon>Gunneridae</taxon>
        <taxon>Pentapetalae</taxon>
        <taxon>rosids</taxon>
        <taxon>malvids</taxon>
        <taxon>Malvales</taxon>
        <taxon>Malvaceae</taxon>
        <taxon>Malvoideae</taxon>
        <taxon>Gossypium</taxon>
    </lineage>
</organism>
<evidence type="ECO:0000313" key="1">
    <source>
        <dbReference type="EMBL" id="KAA3456703.1"/>
    </source>
</evidence>
<name>A0A5B6UHB4_9ROSI</name>
<dbReference type="EMBL" id="SMMG02000011">
    <property type="protein sequence ID" value="KAA3456703.1"/>
    <property type="molecule type" value="Genomic_DNA"/>
</dbReference>
<evidence type="ECO:0000313" key="2">
    <source>
        <dbReference type="Proteomes" id="UP000325315"/>
    </source>
</evidence>
<sequence length="70" mass="7990">MFDFSVTLLSPQNEAVCDSRKWLPTVISTSETDLIRAENKEDFAQFKAKKLLQLKGTHCLLFANTCFLHV</sequence>
<gene>
    <name evidence="1" type="ORF">EPI10_003474</name>
</gene>